<dbReference type="EMBL" id="CP049263">
    <property type="protein sequence ID" value="QPH97255.1"/>
    <property type="molecule type" value="Genomic_DNA"/>
</dbReference>
<dbReference type="Proteomes" id="UP000594571">
    <property type="component" value="Chromosome"/>
</dbReference>
<evidence type="ECO:0000313" key="3">
    <source>
        <dbReference type="EMBL" id="QPH97255.1"/>
    </source>
</evidence>
<evidence type="ECO:0000313" key="4">
    <source>
        <dbReference type="Proteomes" id="UP000594571"/>
    </source>
</evidence>
<gene>
    <name evidence="3" type="ORF">CVS89_03025</name>
</gene>
<organism evidence="3 4">
    <name type="scientific">Campylobacter concisus</name>
    <dbReference type="NCBI Taxonomy" id="199"/>
    <lineage>
        <taxon>Bacteria</taxon>
        <taxon>Pseudomonadati</taxon>
        <taxon>Campylobacterota</taxon>
        <taxon>Epsilonproteobacteria</taxon>
        <taxon>Campylobacterales</taxon>
        <taxon>Campylobacteraceae</taxon>
        <taxon>Campylobacter</taxon>
    </lineage>
</organism>
<feature type="region of interest" description="Disordered" evidence="1">
    <location>
        <begin position="392"/>
        <end position="416"/>
    </location>
</feature>
<dbReference type="AlphaFoldDB" id="A0A7S9RSV2"/>
<feature type="domain" description="MobA/VirD2-like nuclease" evidence="2">
    <location>
        <begin position="145"/>
        <end position="230"/>
    </location>
</feature>
<feature type="compositionally biased region" description="Polar residues" evidence="1">
    <location>
        <begin position="396"/>
        <end position="407"/>
    </location>
</feature>
<dbReference type="RefSeq" id="WP_103610251.1">
    <property type="nucleotide sequence ID" value="NZ_PPBC01000030.1"/>
</dbReference>
<dbReference type="InterPro" id="IPR005094">
    <property type="entry name" value="Endonuclease_MobA/VirD2"/>
</dbReference>
<sequence>MSHKLKSYLDDENFLKAKKIWSEFEKKQRKYFASPQSFKDKIWNKYLLSKGFISQKFTKNEREHTTKLLTKRRGYNSQVLIKITGKDQNFNQLKSHIKYISRDGLLDVFINDPLESDNEIFINDINEIAATFQDGVYDIPNKHDVEKLKLKEKNEVVHMVFSMKGENNIPVEEIKNAAIKTIKERFLNNHFILAVHNDTDNPHCHLDLKSVDCNGKRIKISPADLDMMRDEFAKNLTDLGYKATNFSYKNKKFSKNKFPDVWDGHKPHHYKITGYGEAKYNFSLDEHTEESYYVKFETSKGKETILWGKHLRQLMEDYNITNGDYARFAVTAQEPIVKKIYDKKTKQWCEKTLYRNVWDCSVEGKREVELTPLSEAEKKKTEYKILSRSDTKVVAPSSQTKDVNPKQNKTDSSKAQILQAKQKVVENTTNIDSKKANSLNKKDFNR</sequence>
<reference evidence="3 4" key="1">
    <citation type="journal article" date="2018" name="Emerg. Microbes Infect.">
        <title>Genomic analysis of oral Campylobacter concisus strains identified a potential bacterial molecular marker associated with active Crohn's disease.</title>
        <authorList>
            <person name="Liu F."/>
            <person name="Ma R."/>
            <person name="Tay C.Y.A."/>
            <person name="Octavia S."/>
            <person name="Lan R."/>
            <person name="Chung H.K.L."/>
            <person name="Riordan S.M."/>
            <person name="Grimm M.C."/>
            <person name="Leong R.W."/>
            <person name="Tanaka M.M."/>
            <person name="Connor S."/>
            <person name="Zhang L."/>
        </authorList>
    </citation>
    <scope>NUCLEOTIDE SEQUENCE [LARGE SCALE GENOMIC DNA]</scope>
    <source>
        <strain evidence="3 4">H16O-S1</strain>
    </source>
</reference>
<accession>A0A7S9RSV2</accession>
<evidence type="ECO:0000259" key="2">
    <source>
        <dbReference type="Pfam" id="PF03432"/>
    </source>
</evidence>
<reference evidence="3 4" key="2">
    <citation type="journal article" date="2020" name="Microb. Genom.">
        <title>Analysis of complete Campylobacter concisus genomes identifies genomospecies features, secretion systems and novel plasmids and their association with severe ulcerative colitis.</title>
        <authorList>
            <person name="Liu F."/>
            <person name="Chen S."/>
            <person name="Luu L.D.W."/>
            <person name="Lee S.A."/>
            <person name="Tay A.C.Y."/>
            <person name="Wu R."/>
            <person name="Riordan S.M."/>
            <person name="Lan R."/>
            <person name="Liu L."/>
            <person name="Zhang L."/>
        </authorList>
    </citation>
    <scope>NUCLEOTIDE SEQUENCE [LARGE SCALE GENOMIC DNA]</scope>
    <source>
        <strain evidence="3 4">H16O-S1</strain>
    </source>
</reference>
<name>A0A7S9RSV2_9BACT</name>
<protein>
    <submittedName>
        <fullName evidence="3">Relaxase/mobilization nuclease domain-containing protein</fullName>
    </submittedName>
</protein>
<dbReference type="Pfam" id="PF03432">
    <property type="entry name" value="Relaxase"/>
    <property type="match status" value="1"/>
</dbReference>
<evidence type="ECO:0000256" key="1">
    <source>
        <dbReference type="SAM" id="MobiDB-lite"/>
    </source>
</evidence>
<proteinExistence type="predicted"/>